<sequence>MDMVNDGKDIHLDTPQAVKEALASGKDLYNPQTGEFWWEYNYTGSIANTYVHLDDPNLLAVIDNPDFDLYEDIVGGLNYTGYITDSIETIIEDGEENAPLIDPRDEVFAQIASEDGWVIASPENVRNAVQSHMAEHGADAPGKEKGMDKTAEIAAWKENHVPIDRNGDDALVMHKMADGSREFIVAHGYDEETGHWGHGTYYDSLASAAADLESRTISDAGEEVICPDFWYRADIESALENAGLEVNDANVNATLKELGFDNGWLNSNFHDRLAEMGNEMIADAVDNIEPNGGDGDSPEAFVDRGISLKAEAESMRRASQALSADGSVDEREPSFIPDLS</sequence>
<accession>A0A6N2UX91</accession>
<reference evidence="2" key="1">
    <citation type="submission" date="2019-11" db="EMBL/GenBank/DDBJ databases">
        <authorList>
            <person name="Feng L."/>
        </authorList>
    </citation>
    <scope>NUCLEOTIDE SEQUENCE</scope>
    <source>
        <strain evidence="2">CnexileLFYP112</strain>
    </source>
</reference>
<evidence type="ECO:0000313" key="2">
    <source>
        <dbReference type="EMBL" id="VYT22398.1"/>
    </source>
</evidence>
<organism evidence="2">
    <name type="scientific">[Clostridium] nexile</name>
    <dbReference type="NCBI Taxonomy" id="29361"/>
    <lineage>
        <taxon>Bacteria</taxon>
        <taxon>Bacillati</taxon>
        <taxon>Bacillota</taxon>
        <taxon>Clostridia</taxon>
        <taxon>Lachnospirales</taxon>
        <taxon>Lachnospiraceae</taxon>
        <taxon>Tyzzerella</taxon>
    </lineage>
</organism>
<proteinExistence type="predicted"/>
<feature type="region of interest" description="Disordered" evidence="1">
    <location>
        <begin position="317"/>
        <end position="340"/>
    </location>
</feature>
<dbReference type="EMBL" id="CACRTG010000021">
    <property type="protein sequence ID" value="VYT22398.1"/>
    <property type="molecule type" value="Genomic_DNA"/>
</dbReference>
<gene>
    <name evidence="2" type="ORF">CNLFYP112_02344</name>
</gene>
<protein>
    <submittedName>
        <fullName evidence="2">Uncharacterized protein</fullName>
    </submittedName>
</protein>
<evidence type="ECO:0000256" key="1">
    <source>
        <dbReference type="SAM" id="MobiDB-lite"/>
    </source>
</evidence>
<name>A0A6N2UX91_9FIRM</name>
<dbReference type="AlphaFoldDB" id="A0A6N2UX91"/>